<dbReference type="PANTHER" id="PTHR43391">
    <property type="entry name" value="RETINOL DEHYDROGENASE-RELATED"/>
    <property type="match status" value="1"/>
</dbReference>
<gene>
    <name evidence="4" type="ORF">GCU60_04375</name>
</gene>
<dbReference type="SUPFAM" id="SSF51735">
    <property type="entry name" value="NAD(P)-binding Rossmann-fold domains"/>
    <property type="match status" value="1"/>
</dbReference>
<comment type="caution">
    <text evidence="4">The sequence shown here is derived from an EMBL/GenBank/DDBJ whole genome shotgun (WGS) entry which is preliminary data.</text>
</comment>
<evidence type="ECO:0000256" key="1">
    <source>
        <dbReference type="ARBA" id="ARBA00006484"/>
    </source>
</evidence>
<dbReference type="PRINTS" id="PR00080">
    <property type="entry name" value="SDRFAMILY"/>
</dbReference>
<evidence type="ECO:0000256" key="3">
    <source>
        <dbReference type="RuleBase" id="RU000363"/>
    </source>
</evidence>
<dbReference type="PRINTS" id="PR00081">
    <property type="entry name" value="GDHRDH"/>
</dbReference>
<dbReference type="Proteomes" id="UP000479241">
    <property type="component" value="Unassembled WGS sequence"/>
</dbReference>
<proteinExistence type="inferred from homology"/>
<dbReference type="InterPro" id="IPR002347">
    <property type="entry name" value="SDR_fam"/>
</dbReference>
<dbReference type="InterPro" id="IPR036291">
    <property type="entry name" value="NAD(P)-bd_dom_sf"/>
</dbReference>
<protein>
    <submittedName>
        <fullName evidence="4">SDR family oxidoreductase</fullName>
    </submittedName>
</protein>
<dbReference type="GO" id="GO:0016491">
    <property type="term" value="F:oxidoreductase activity"/>
    <property type="evidence" value="ECO:0007669"/>
    <property type="project" value="UniProtKB-KW"/>
</dbReference>
<dbReference type="PANTHER" id="PTHR43391:SF82">
    <property type="entry name" value="OXIDOREDUCTASE SADH-RELATED"/>
    <property type="match status" value="1"/>
</dbReference>
<evidence type="ECO:0000313" key="5">
    <source>
        <dbReference type="Proteomes" id="UP000479241"/>
    </source>
</evidence>
<dbReference type="Gene3D" id="3.40.50.720">
    <property type="entry name" value="NAD(P)-binding Rossmann-like Domain"/>
    <property type="match status" value="1"/>
</dbReference>
<comment type="similarity">
    <text evidence="1 3">Belongs to the short-chain dehydrogenases/reductases (SDR) family.</text>
</comment>
<organism evidence="4 5">
    <name type="scientific">Blastococcus saxobsidens</name>
    <dbReference type="NCBI Taxonomy" id="138336"/>
    <lineage>
        <taxon>Bacteria</taxon>
        <taxon>Bacillati</taxon>
        <taxon>Actinomycetota</taxon>
        <taxon>Actinomycetes</taxon>
        <taxon>Geodermatophilales</taxon>
        <taxon>Geodermatophilaceae</taxon>
        <taxon>Blastococcus</taxon>
    </lineage>
</organism>
<reference evidence="4 5" key="1">
    <citation type="submission" date="2019-12" db="EMBL/GenBank/DDBJ databases">
        <title>the WGS of Blastococcus saxobsidens 67B17.</title>
        <authorList>
            <person name="Jiang Z."/>
        </authorList>
    </citation>
    <scope>NUCLEOTIDE SEQUENCE [LARGE SCALE GENOMIC DNA]</scope>
    <source>
        <strain evidence="4 5">67B17</strain>
    </source>
</reference>
<sequence length="259" mass="27349">MRTRPGSILVTGAGRGIGRSIAERFLAAGWRVGLFDVDEAAVAGAAAGRPDAVPGLLDVRDPAQWVSALERFCPDGTLDVLVNNAGVLASGPFTGIDAAGHRRQVDVNVGGVVNGALAGHPYLRRARHGMLLNLCSASALYGQPTLATYGATKAAVKSLTEALDLEWRAEGLRVRSLVPLFVDTEMVTRDGQGMASVANLGVRLVPADVAEAAWRVVHERTRLPRSPHRTVGRQTRVLAVASSVSPDWLNRLVVGRLGS</sequence>
<name>A0A6L9VZ83_9ACTN</name>
<keyword evidence="2" id="KW-0560">Oxidoreductase</keyword>
<dbReference type="AlphaFoldDB" id="A0A6L9VZ83"/>
<accession>A0A6L9VZ83</accession>
<dbReference type="EMBL" id="JAAGWG010000006">
    <property type="protein sequence ID" value="NEK84998.1"/>
    <property type="molecule type" value="Genomic_DNA"/>
</dbReference>
<dbReference type="NCBIfam" id="NF006123">
    <property type="entry name" value="PRK08267.1"/>
    <property type="match status" value="1"/>
</dbReference>
<evidence type="ECO:0000256" key="2">
    <source>
        <dbReference type="ARBA" id="ARBA00023002"/>
    </source>
</evidence>
<evidence type="ECO:0000313" key="4">
    <source>
        <dbReference type="EMBL" id="NEK84998.1"/>
    </source>
</evidence>
<dbReference type="Pfam" id="PF00106">
    <property type="entry name" value="adh_short"/>
    <property type="match status" value="1"/>
</dbReference>